<evidence type="ECO:0000256" key="1">
    <source>
        <dbReference type="SAM" id="Phobius"/>
    </source>
</evidence>
<comment type="caution">
    <text evidence="2">The sequence shown here is derived from an EMBL/GenBank/DDBJ whole genome shotgun (WGS) entry which is preliminary data.</text>
</comment>
<evidence type="ECO:0000313" key="3">
    <source>
        <dbReference type="Proteomes" id="UP000260823"/>
    </source>
</evidence>
<keyword evidence="1" id="KW-1133">Transmembrane helix</keyword>
<accession>A0A3E2NY30</accession>
<name>A0A3E2NY30_9SPHI</name>
<feature type="transmembrane region" description="Helical" evidence="1">
    <location>
        <begin position="6"/>
        <end position="29"/>
    </location>
</feature>
<dbReference type="EMBL" id="QWDE01000001">
    <property type="protein sequence ID" value="RFZ85924.1"/>
    <property type="molecule type" value="Genomic_DNA"/>
</dbReference>
<organism evidence="2 3">
    <name type="scientific">Mucilaginibacter terrenus</name>
    <dbReference type="NCBI Taxonomy" id="2482727"/>
    <lineage>
        <taxon>Bacteria</taxon>
        <taxon>Pseudomonadati</taxon>
        <taxon>Bacteroidota</taxon>
        <taxon>Sphingobacteriia</taxon>
        <taxon>Sphingobacteriales</taxon>
        <taxon>Sphingobacteriaceae</taxon>
        <taxon>Mucilaginibacter</taxon>
    </lineage>
</organism>
<sequence>MLSHDFQNLLLSAFLILIICIGAFGVYCYRRSKSYVGTGRVSDIERWAGSATLSWIISFCLSLFALVSFI</sequence>
<proteinExistence type="predicted"/>
<evidence type="ECO:0000313" key="2">
    <source>
        <dbReference type="EMBL" id="RFZ85924.1"/>
    </source>
</evidence>
<reference evidence="2 3" key="1">
    <citation type="submission" date="2018-08" db="EMBL/GenBank/DDBJ databases">
        <title>Mucilaginibacter terrae sp. nov., isolated from manganese diggings.</title>
        <authorList>
            <person name="Huang Y."/>
            <person name="Zhou Z."/>
        </authorList>
    </citation>
    <scope>NUCLEOTIDE SEQUENCE [LARGE SCALE GENOMIC DNA]</scope>
    <source>
        <strain evidence="2 3">ZH6</strain>
    </source>
</reference>
<feature type="transmembrane region" description="Helical" evidence="1">
    <location>
        <begin position="50"/>
        <end position="69"/>
    </location>
</feature>
<dbReference type="AlphaFoldDB" id="A0A3E2NY30"/>
<dbReference type="Proteomes" id="UP000260823">
    <property type="component" value="Unassembled WGS sequence"/>
</dbReference>
<keyword evidence="1" id="KW-0472">Membrane</keyword>
<gene>
    <name evidence="2" type="ORF">DYU05_10165</name>
</gene>
<keyword evidence="1" id="KW-0812">Transmembrane</keyword>
<protein>
    <submittedName>
        <fullName evidence="2">Uncharacterized protein</fullName>
    </submittedName>
</protein>
<keyword evidence="3" id="KW-1185">Reference proteome</keyword>